<evidence type="ECO:0000313" key="1">
    <source>
        <dbReference type="EMBL" id="DAF52846.1"/>
    </source>
</evidence>
<organism evidence="1">
    <name type="scientific">Myoviridae sp. cty4e12</name>
    <dbReference type="NCBI Taxonomy" id="2827718"/>
    <lineage>
        <taxon>Viruses</taxon>
        <taxon>Duplodnaviria</taxon>
        <taxon>Heunggongvirae</taxon>
        <taxon>Uroviricota</taxon>
        <taxon>Caudoviricetes</taxon>
    </lineage>
</organism>
<accession>A0A8S5SPF1</accession>
<sequence>MLIDSTYICCVQYKKCSVKKPVNIGVYWLFNF</sequence>
<dbReference type="EMBL" id="BK032643">
    <property type="protein sequence ID" value="DAF52846.1"/>
    <property type="molecule type" value="Genomic_DNA"/>
</dbReference>
<name>A0A8S5SPF1_9CAUD</name>
<proteinExistence type="predicted"/>
<reference evidence="1" key="1">
    <citation type="journal article" date="2021" name="Proc. Natl. Acad. Sci. U.S.A.">
        <title>A Catalog of Tens of Thousands of Viruses from Human Metagenomes Reveals Hidden Associations with Chronic Diseases.</title>
        <authorList>
            <person name="Tisza M.J."/>
            <person name="Buck C.B."/>
        </authorList>
    </citation>
    <scope>NUCLEOTIDE SEQUENCE</scope>
    <source>
        <strain evidence="1">Cty4e12</strain>
    </source>
</reference>
<protein>
    <submittedName>
        <fullName evidence="1">Uncharacterized protein</fullName>
    </submittedName>
</protein>